<dbReference type="InterPro" id="IPR003718">
    <property type="entry name" value="OsmC/Ohr_fam"/>
</dbReference>
<accession>A0A6N6VTK1</accession>
<evidence type="ECO:0000313" key="1">
    <source>
        <dbReference type="EMBL" id="KAB8039503.1"/>
    </source>
</evidence>
<dbReference type="Pfam" id="PF02566">
    <property type="entry name" value="OsmC"/>
    <property type="match status" value="1"/>
</dbReference>
<dbReference type="InterPro" id="IPR015946">
    <property type="entry name" value="KH_dom-like_a/b"/>
</dbReference>
<proteinExistence type="predicted"/>
<dbReference type="SUPFAM" id="SSF82784">
    <property type="entry name" value="OsmC-like"/>
    <property type="match status" value="1"/>
</dbReference>
<comment type="caution">
    <text evidence="1">The sequence shown here is derived from an EMBL/GenBank/DDBJ whole genome shotgun (WGS) entry which is preliminary data.</text>
</comment>
<sequence length="135" mass="14631">MSVKFTGQLVAPQTTEIKHNSSGALIKTTAPVDNGGDGSCFSPTDLFASSLGACGTTIMSLYATKSAIPLENIHFEVEKIMDTAPRRVSKIIVQYFLKTNCTEEEFKKLVAAGKSCPVKVTIQNVVQIQESYIRV</sequence>
<reference evidence="1 2" key="1">
    <citation type="submission" date="2019-10" db="EMBL/GenBank/DDBJ databases">
        <title>New species of Slilvanegrellaceae.</title>
        <authorList>
            <person name="Pitt A."/>
            <person name="Hahn M.W."/>
        </authorList>
    </citation>
    <scope>NUCLEOTIDE SEQUENCE [LARGE SCALE GENOMIC DNA]</scope>
    <source>
        <strain evidence="1 2">SP-Ram-0.45-NSY-1</strain>
    </source>
</reference>
<dbReference type="EMBL" id="WFLM01000002">
    <property type="protein sequence ID" value="KAB8039503.1"/>
    <property type="molecule type" value="Genomic_DNA"/>
</dbReference>
<dbReference type="Proteomes" id="UP000437748">
    <property type="component" value="Unassembled WGS sequence"/>
</dbReference>
<gene>
    <name evidence="1" type="ORF">GCL60_04415</name>
</gene>
<protein>
    <submittedName>
        <fullName evidence="1">OsmC family peroxiredoxin</fullName>
    </submittedName>
</protein>
<organism evidence="1 2">
    <name type="scientific">Silvanigrella paludirubra</name>
    <dbReference type="NCBI Taxonomy" id="2499159"/>
    <lineage>
        <taxon>Bacteria</taxon>
        <taxon>Pseudomonadati</taxon>
        <taxon>Bdellovibrionota</taxon>
        <taxon>Oligoflexia</taxon>
        <taxon>Silvanigrellales</taxon>
        <taxon>Silvanigrellaceae</taxon>
        <taxon>Silvanigrella</taxon>
    </lineage>
</organism>
<dbReference type="Gene3D" id="3.30.300.20">
    <property type="match status" value="1"/>
</dbReference>
<dbReference type="InterPro" id="IPR036102">
    <property type="entry name" value="OsmC/Ohrsf"/>
</dbReference>
<name>A0A6N6VTK1_9BACT</name>
<dbReference type="OrthoDB" id="290036at2"/>
<dbReference type="PANTHER" id="PTHR39624">
    <property type="entry name" value="PROTEIN INVOLVED IN RIMO-MEDIATED BETA-METHYLTHIOLATION OF RIBOSOMAL PROTEIN S12 YCAO"/>
    <property type="match status" value="1"/>
</dbReference>
<keyword evidence="2" id="KW-1185">Reference proteome</keyword>
<evidence type="ECO:0000313" key="2">
    <source>
        <dbReference type="Proteomes" id="UP000437748"/>
    </source>
</evidence>
<dbReference type="PANTHER" id="PTHR39624:SF2">
    <property type="entry name" value="OSMC-LIKE PROTEIN"/>
    <property type="match status" value="1"/>
</dbReference>
<dbReference type="RefSeq" id="WP_153418728.1">
    <property type="nucleotide sequence ID" value="NZ_WFLM01000002.1"/>
</dbReference>
<dbReference type="AlphaFoldDB" id="A0A6N6VTK1"/>